<evidence type="ECO:0000259" key="1">
    <source>
        <dbReference type="PROSITE" id="PS51025"/>
    </source>
</evidence>
<keyword evidence="3" id="KW-1185">Reference proteome</keyword>
<dbReference type="PANTHER" id="PTHR47334:SF2">
    <property type="entry name" value="RNA-BINDING MOTIF PROTEIN 25"/>
    <property type="match status" value="1"/>
</dbReference>
<name>A0AAD4SAL7_9MAGN</name>
<dbReference type="Gene3D" id="1.20.1390.10">
    <property type="entry name" value="PWI domain"/>
    <property type="match status" value="3"/>
</dbReference>
<evidence type="ECO:0000313" key="2">
    <source>
        <dbReference type="EMBL" id="KAI3878428.1"/>
    </source>
</evidence>
<dbReference type="AlphaFoldDB" id="A0AAD4SAL7"/>
<protein>
    <recommendedName>
        <fullName evidence="1">PWI domain-containing protein</fullName>
    </recommendedName>
</protein>
<accession>A0AAD4SAL7</accession>
<reference evidence="2" key="1">
    <citation type="submission" date="2022-04" db="EMBL/GenBank/DDBJ databases">
        <title>A functionally conserved STORR gene fusion in Papaver species that diverged 16.8 million years ago.</title>
        <authorList>
            <person name="Catania T."/>
        </authorList>
    </citation>
    <scope>NUCLEOTIDE SEQUENCE</scope>
    <source>
        <strain evidence="2">S-188037</strain>
    </source>
</reference>
<dbReference type="InterPro" id="IPR002483">
    <property type="entry name" value="PWI_dom"/>
</dbReference>
<dbReference type="PROSITE" id="PS51025">
    <property type="entry name" value="PWI"/>
    <property type="match status" value="1"/>
</dbReference>
<dbReference type="SMART" id="SM00311">
    <property type="entry name" value="PWI"/>
    <property type="match status" value="2"/>
</dbReference>
<dbReference type="PANTHER" id="PTHR47334">
    <property type="entry name" value="SPLICING FACTOR PWI DOMAIN-CONTAINING PROTEIN / RNA RECOGNITION MOTIF (RRM)-CONTAINING PROTEIN"/>
    <property type="match status" value="1"/>
</dbReference>
<dbReference type="InterPro" id="IPR053294">
    <property type="entry name" value="RBM_PWI_domain"/>
</dbReference>
<gene>
    <name evidence="2" type="ORF">MKW98_001843</name>
</gene>
<organism evidence="2 3">
    <name type="scientific">Papaver atlanticum</name>
    <dbReference type="NCBI Taxonomy" id="357466"/>
    <lineage>
        <taxon>Eukaryota</taxon>
        <taxon>Viridiplantae</taxon>
        <taxon>Streptophyta</taxon>
        <taxon>Embryophyta</taxon>
        <taxon>Tracheophyta</taxon>
        <taxon>Spermatophyta</taxon>
        <taxon>Magnoliopsida</taxon>
        <taxon>Ranunculales</taxon>
        <taxon>Papaveraceae</taxon>
        <taxon>Papaveroideae</taxon>
        <taxon>Papaver</taxon>
    </lineage>
</organism>
<proteinExistence type="predicted"/>
<comment type="caution">
    <text evidence="2">The sequence shown here is derived from an EMBL/GenBank/DDBJ whole genome shotgun (WGS) entry which is preliminary data.</text>
</comment>
<dbReference type="Pfam" id="PF01480">
    <property type="entry name" value="PWI"/>
    <property type="match status" value="2"/>
</dbReference>
<dbReference type="EMBL" id="JAJJMB010012308">
    <property type="protein sequence ID" value="KAI3878428.1"/>
    <property type="molecule type" value="Genomic_DNA"/>
</dbReference>
<evidence type="ECO:0000313" key="3">
    <source>
        <dbReference type="Proteomes" id="UP001202328"/>
    </source>
</evidence>
<dbReference type="Proteomes" id="UP001202328">
    <property type="component" value="Unassembled WGS sequence"/>
</dbReference>
<sequence>MSFLLVDEDESEILFQNMWAMLFSKIKNLEKVDGKKPSGVEIFSDTPKRKEEVLLLEINWAIFDQHELHEMMRPWIREEVMKLLKKEKASVVDQVVGCIKKPNRPSQMVKLLELSMDYAETIVRMLWRTLLILVKIFEAGMPTEDNLRQQDPVWNTEESSDPVGGVIKRNRCYSYPSFWRQNRMLAFETLCEVNRLENAIPRNVEQLSSYDLDWAVSHRVELHDGLRPWIFREVMEFVRTNEAATVVVDSIVKGIKDHANAKDMSELVKPSLGESSAIFVLNLWVKLIFGIQFAGMTGLDSFPDVYRERLARETVKISQYGGRYGRNRHFMMVAFDYENLCKLKQINETMRRTKEELFSYEIKWDVYEKYGLQKNMQRGIWIETLELVRQRKDDMPVDEQIMWSIFDYHVSELDEQIMWSIFDYHVSASWREFEAREEAIPVFEEITSRLHSGLASPSKMLEYLEAKLGRDGSEKFVMRMWYAIICGIKLAEAGVSKKSEWGSVVFNQNV</sequence>
<feature type="domain" description="PWI" evidence="1">
    <location>
        <begin position="51"/>
        <end position="148"/>
    </location>
</feature>